<dbReference type="SUPFAM" id="SSF56645">
    <property type="entry name" value="Acyl-CoA dehydrogenase NM domain-like"/>
    <property type="match status" value="1"/>
</dbReference>
<comment type="caution">
    <text evidence="3">The sequence shown here is derived from an EMBL/GenBank/DDBJ whole genome shotgun (WGS) entry which is preliminary data.</text>
</comment>
<dbReference type="PANTHER" id="PTHR43884:SF12">
    <property type="entry name" value="ISOVALERYL-COA DEHYDROGENASE, MITOCHONDRIAL-RELATED"/>
    <property type="match status" value="1"/>
</dbReference>
<dbReference type="OrthoDB" id="2564795at2"/>
<dbReference type="GO" id="GO:0050660">
    <property type="term" value="F:flavin adenine dinucleotide binding"/>
    <property type="evidence" value="ECO:0007669"/>
    <property type="project" value="InterPro"/>
</dbReference>
<name>A0A556AYH0_9BURK</name>
<feature type="domain" description="Acyl-CoA dehydrogenase/oxidase N-terminal" evidence="2">
    <location>
        <begin position="74"/>
        <end position="156"/>
    </location>
</feature>
<organism evidence="3 4">
    <name type="scientific">Verticiella sediminum</name>
    <dbReference type="NCBI Taxonomy" id="1247510"/>
    <lineage>
        <taxon>Bacteria</taxon>
        <taxon>Pseudomonadati</taxon>
        <taxon>Pseudomonadota</taxon>
        <taxon>Betaproteobacteria</taxon>
        <taxon>Burkholderiales</taxon>
        <taxon>Alcaligenaceae</taxon>
        <taxon>Verticiella</taxon>
    </lineage>
</organism>
<keyword evidence="4" id="KW-1185">Reference proteome</keyword>
<protein>
    <submittedName>
        <fullName evidence="3">Acyl-CoA dehydrogenase</fullName>
    </submittedName>
</protein>
<evidence type="ECO:0000256" key="1">
    <source>
        <dbReference type="SAM" id="MobiDB-lite"/>
    </source>
</evidence>
<dbReference type="Gene3D" id="2.40.110.10">
    <property type="entry name" value="Butyryl-CoA Dehydrogenase, subunit A, domain 2"/>
    <property type="match status" value="1"/>
</dbReference>
<dbReference type="Gene3D" id="1.10.540.10">
    <property type="entry name" value="Acyl-CoA dehydrogenase/oxidase, N-terminal domain"/>
    <property type="match status" value="1"/>
</dbReference>
<evidence type="ECO:0000259" key="2">
    <source>
        <dbReference type="Pfam" id="PF02771"/>
    </source>
</evidence>
<reference evidence="3 4" key="1">
    <citation type="submission" date="2019-07" db="EMBL/GenBank/DDBJ databases">
        <title>Qingshengfaniella alkalisoli gen. nov., sp. nov., isolated from saline soil.</title>
        <authorList>
            <person name="Xu L."/>
            <person name="Huang X.-X."/>
            <person name="Sun J.-Q."/>
        </authorList>
    </citation>
    <scope>NUCLEOTIDE SEQUENCE [LARGE SCALE GENOMIC DNA]</scope>
    <source>
        <strain evidence="3 4">DSM 27279</strain>
    </source>
</reference>
<evidence type="ECO:0000313" key="4">
    <source>
        <dbReference type="Proteomes" id="UP000318405"/>
    </source>
</evidence>
<feature type="region of interest" description="Disordered" evidence="1">
    <location>
        <begin position="1"/>
        <end position="40"/>
    </location>
</feature>
<dbReference type="GO" id="GO:0003995">
    <property type="term" value="F:acyl-CoA dehydrogenase activity"/>
    <property type="evidence" value="ECO:0007669"/>
    <property type="project" value="TreeGrafter"/>
</dbReference>
<accession>A0A556AYH0</accession>
<evidence type="ECO:0000313" key="3">
    <source>
        <dbReference type="EMBL" id="TSH97936.1"/>
    </source>
</evidence>
<proteinExistence type="predicted"/>
<dbReference type="InterPro" id="IPR013786">
    <property type="entry name" value="AcylCoA_DH/ox_N"/>
</dbReference>
<gene>
    <name evidence="3" type="ORF">FOZ76_03860</name>
</gene>
<sequence length="403" mass="41414">MTPAVAGRRAACPDGTGVARRAMADDKKNPRETPSMPLMGRPAFAMPLAQVHDAVPPWVAASADALDQGVHTNTSARPTDVLPRLAEAGYLGLGIPRAAGGQGGDITDALAAVVALATQSLTVAFVYWAQRGSLEIVASSPQAQAREARLPALLSGARAGAPGLSNAMKSLGGLEPMRVQASRDDGGWRLDGRVPWTTNARPAGFSVMLGATRPDGGVAVFAVDGPSTGLRAEPQGHLIGLRGSHTAALALQAVAANAHAVLHEDLASALPAFRPAFIGLQCGLSLGLASACIAAARAAGPLAGAVAQGLDACERELGSLYDELLAGLRSGAYATGPAALFRVRIALAYQVRQAAWLELQAGGSRAYQEVNGTGFARRWREAAFIPIITPTLAQLESQLAALR</sequence>
<dbReference type="InterPro" id="IPR009100">
    <property type="entry name" value="AcylCoA_DH/oxidase_NM_dom_sf"/>
</dbReference>
<feature type="compositionally biased region" description="Basic and acidic residues" evidence="1">
    <location>
        <begin position="22"/>
        <end position="31"/>
    </location>
</feature>
<dbReference type="InterPro" id="IPR046373">
    <property type="entry name" value="Acyl-CoA_Oxase/DH_mid-dom_sf"/>
</dbReference>
<dbReference type="Proteomes" id="UP000318405">
    <property type="component" value="Unassembled WGS sequence"/>
</dbReference>
<dbReference type="EMBL" id="VLTJ01000007">
    <property type="protein sequence ID" value="TSH97936.1"/>
    <property type="molecule type" value="Genomic_DNA"/>
</dbReference>
<dbReference type="Pfam" id="PF02771">
    <property type="entry name" value="Acyl-CoA_dh_N"/>
    <property type="match status" value="1"/>
</dbReference>
<dbReference type="AlphaFoldDB" id="A0A556AYH0"/>
<dbReference type="PANTHER" id="PTHR43884">
    <property type="entry name" value="ACYL-COA DEHYDROGENASE"/>
    <property type="match status" value="1"/>
</dbReference>
<dbReference type="InterPro" id="IPR037069">
    <property type="entry name" value="AcylCoA_DH/ox_N_sf"/>
</dbReference>